<proteinExistence type="predicted"/>
<dbReference type="EMBL" id="AC072044">
    <property type="status" value="NOT_ANNOTATED_CDS"/>
    <property type="molecule type" value="Genomic_DNA"/>
</dbReference>
<dbReference type="Proteomes" id="UP000005640">
    <property type="component" value="Chromosome 3"/>
</dbReference>
<dbReference type="HOGENOM" id="CLU_3435905_0_0_1"/>
<dbReference type="OrthoDB" id="2377365at2759"/>
<name>C9JD74_HUMAN</name>
<dbReference type="VEuPathDB" id="HostDB:ENSG00000114439"/>
<feature type="non-terminal residue" evidence="1">
    <location>
        <position position="13"/>
    </location>
</feature>
<dbReference type="HGNC" id="HGNC:14422">
    <property type="gene designation" value="BBX"/>
</dbReference>
<protein>
    <submittedName>
        <fullName evidence="1">BBX high mobility group box domain containing</fullName>
    </submittedName>
</protein>
<evidence type="ECO:0000313" key="2">
    <source>
        <dbReference type="Proteomes" id="UP000005640"/>
    </source>
</evidence>
<dbReference type="EMBL" id="AC117477">
    <property type="status" value="NOT_ANNOTATED_CDS"/>
    <property type="molecule type" value="Genomic_DNA"/>
</dbReference>
<dbReference type="OpenTargets" id="ENSG00000114439"/>
<evidence type="ECO:0000313" key="1">
    <source>
        <dbReference type="Ensembl" id="ENSP00000396373.1"/>
    </source>
</evidence>
<accession>C9JD74</accession>
<reference evidence="1 2" key="2">
    <citation type="journal article" date="2004" name="Nature">
        <title>Finishing the euchromatic sequence of the human genome.</title>
        <authorList>
            <consortium name="International Human Genome Sequencing Consortium"/>
        </authorList>
    </citation>
    <scope>NUCLEOTIDE SEQUENCE [LARGE SCALE GENOMIC DNA]</scope>
</reference>
<dbReference type="ChiTaRS" id="BBX">
    <property type="organism name" value="human"/>
</dbReference>
<keyword evidence="2" id="KW-1185">Reference proteome</keyword>
<reference evidence="1 2" key="3">
    <citation type="journal article" date="2006" name="Nature">
        <title>The DNA sequence, annotation and analysis of human chromosome 3.</title>
        <authorList>
            <person name="Muzny D.M."/>
            <person name="Scherer S.E."/>
            <person name="Kaul R."/>
            <person name="Wang J."/>
            <person name="Yu J."/>
            <person name="Sudbrak R."/>
            <person name="Buhay C.J."/>
            <person name="Chen R."/>
            <person name="Cree A."/>
            <person name="Ding Y."/>
            <person name="Dugan-Rocha S."/>
            <person name="Gill R."/>
            <person name="Gunaratne P."/>
            <person name="Harris R.A."/>
            <person name="Hawes A.C."/>
            <person name="Hernandez J."/>
            <person name="Hodgson A.V."/>
            <person name="Hume J."/>
            <person name="Jackson A."/>
            <person name="Khan Z.M."/>
            <person name="Kovar-Smith C."/>
            <person name="Lewis L.R."/>
            <person name="Lozado R.J."/>
            <person name="Metzker M.L."/>
            <person name="Milosavljevic A."/>
            <person name="Miner G.R."/>
            <person name="Morgan M.B."/>
            <person name="Nazareth L.V."/>
            <person name="Scott G."/>
            <person name="Sodergren E."/>
            <person name="Song X.Z."/>
            <person name="Steffen D."/>
            <person name="Wei S."/>
            <person name="Wheeler D.A."/>
            <person name="Wright M.W."/>
            <person name="Worley K.C."/>
            <person name="Yuan Y."/>
            <person name="Zhang Z."/>
            <person name="Adams C.Q."/>
            <person name="Ansari-Lari M.A."/>
            <person name="Ayele M."/>
            <person name="Brown M.J."/>
            <person name="Chen G."/>
            <person name="Chen Z."/>
            <person name="Clendenning J."/>
            <person name="Clerc-Blankenburg K.P."/>
            <person name="Chen R."/>
            <person name="Chen Z."/>
            <person name="Davis C."/>
            <person name="Delgado O."/>
            <person name="Dinh H.H."/>
            <person name="Dong W."/>
            <person name="Draper H."/>
            <person name="Ernst S."/>
            <person name="Fu G."/>
            <person name="Gonzalez-Garay M.L."/>
            <person name="Garcia D.K."/>
            <person name="Gillett W."/>
            <person name="Gu J."/>
            <person name="Hao B."/>
            <person name="Haugen E."/>
            <person name="Havlak P."/>
            <person name="He X."/>
            <person name="Hennig S."/>
            <person name="Hu S."/>
            <person name="Huang W."/>
            <person name="Jackson L.R."/>
            <person name="Jacob L.S."/>
            <person name="Kelly S.H."/>
            <person name="Kube M."/>
            <person name="Levy R."/>
            <person name="Li Z."/>
            <person name="Liu B."/>
            <person name="Liu J."/>
            <person name="Liu W."/>
            <person name="Lu J."/>
            <person name="Maheshwari M."/>
            <person name="Nguyen B.V."/>
            <person name="Okwuonu G.O."/>
            <person name="Palmeiri A."/>
            <person name="Pasternak S."/>
            <person name="Perez L.M."/>
            <person name="Phelps K.A."/>
            <person name="Plopper F.J."/>
            <person name="Qiang B."/>
            <person name="Raymond C."/>
            <person name="Rodriguez R."/>
            <person name="Saenphimmachak C."/>
            <person name="Santibanez J."/>
            <person name="Shen H."/>
            <person name="Shen Y."/>
            <person name="Subramanian S."/>
            <person name="Tabor P.E."/>
            <person name="Verduzco D."/>
            <person name="Waldron L."/>
            <person name="Wang J."/>
            <person name="Wang J."/>
            <person name="Wang Q."/>
            <person name="Williams G.A."/>
            <person name="Wong G.K."/>
            <person name="Yao Z."/>
            <person name="Zhang J."/>
            <person name="Zhang X."/>
            <person name="Zhao G."/>
            <person name="Zhou J."/>
            <person name="Zhou Y."/>
            <person name="Nelson D."/>
            <person name="Lehrach H."/>
            <person name="Reinhardt R."/>
            <person name="Naylor S.L."/>
            <person name="Yang H."/>
            <person name="Olson M."/>
            <person name="Weinstock G."/>
            <person name="Gibbs R.A."/>
        </authorList>
    </citation>
    <scope>NUCLEOTIDE SEQUENCE [LARGE SCALE GENOMIC DNA]</scope>
</reference>
<gene>
    <name evidence="1" type="primary">BBX</name>
</gene>
<dbReference type="Ensembl" id="ENST00000454540.5">
    <property type="protein sequence ID" value="ENSP00000396373.1"/>
    <property type="gene ID" value="ENSG00000114439.19"/>
</dbReference>
<dbReference type="GeneTree" id="ENSGT00940000158592"/>
<dbReference type="ExpressionAtlas" id="C9JD74">
    <property type="expression patterns" value="baseline and differential"/>
</dbReference>
<reference evidence="1" key="4">
    <citation type="submission" date="2025-08" db="UniProtKB">
        <authorList>
            <consortium name="Ensembl"/>
        </authorList>
    </citation>
    <scope>IDENTIFICATION</scope>
</reference>
<reference evidence="1 2" key="1">
    <citation type="journal article" date="2001" name="Nature">
        <title>Initial sequencing and analysis of the human genome.</title>
        <authorList>
            <consortium name="International Human Genome Sequencing Consortium"/>
            <person name="Lander E.S."/>
            <person name="Linton L.M."/>
            <person name="Birren B."/>
            <person name="Nusbaum C."/>
            <person name="Zody M.C."/>
            <person name="Baldwin J."/>
            <person name="Devon K."/>
            <person name="Dewar K."/>
            <person name="Doyle M."/>
            <person name="FitzHugh W."/>
            <person name="Funke R."/>
            <person name="Gage D."/>
            <person name="Harris K."/>
            <person name="Heaford A."/>
            <person name="Howland J."/>
            <person name="Kann L."/>
            <person name="Lehoczky J."/>
            <person name="LeVine R."/>
            <person name="McEwan P."/>
            <person name="McKernan K."/>
            <person name="Meldrim J."/>
            <person name="Mesirov J.P."/>
            <person name="Miranda C."/>
            <person name="Morris W."/>
            <person name="Naylor J."/>
            <person name="Raymond C."/>
            <person name="Rosetti M."/>
            <person name="Santos R."/>
            <person name="Sheridan A."/>
            <person name="Sougnez C."/>
            <person name="Stange-Thomann N."/>
            <person name="Stojanovic N."/>
            <person name="Subramanian A."/>
            <person name="Wyman D."/>
            <person name="Rogers J."/>
            <person name="Sulston J."/>
            <person name="Ainscough R."/>
            <person name="Beck S."/>
            <person name="Bentley D."/>
            <person name="Burton J."/>
            <person name="Clee C."/>
            <person name="Carter N."/>
            <person name="Coulson A."/>
            <person name="Deadman R."/>
            <person name="Deloukas P."/>
            <person name="Dunham A."/>
            <person name="Dunham I."/>
            <person name="Durbin R."/>
            <person name="French L."/>
            <person name="Grafham D."/>
            <person name="Gregory S."/>
            <person name="Hubbard T."/>
            <person name="Humphray S."/>
            <person name="Hunt A."/>
            <person name="Jones M."/>
            <person name="Lloyd C."/>
            <person name="McMurray A."/>
            <person name="Matthews L."/>
            <person name="Mercer S."/>
            <person name="Milne S."/>
            <person name="Mullikin J.C."/>
            <person name="Mungall A."/>
            <person name="Plumb R."/>
            <person name="Ross M."/>
            <person name="Shownkeen R."/>
            <person name="Sims S."/>
            <person name="Waterston R.H."/>
            <person name="Wilson R.K."/>
            <person name="Hillier L.W."/>
            <person name="McPherson J.D."/>
            <person name="Marra M.A."/>
            <person name="Mardis E.R."/>
            <person name="Fulton L.A."/>
            <person name="Chinwalla A.T."/>
            <person name="Pepin K.H."/>
            <person name="Gish W.R."/>
            <person name="Chissoe S.L."/>
            <person name="Wendl M.C."/>
            <person name="Delehaunty K.D."/>
            <person name="Miner T.L."/>
            <person name="Delehaunty A."/>
            <person name="Kramer J.B."/>
            <person name="Cook L.L."/>
            <person name="Fulton R.S."/>
            <person name="Johnson D.L."/>
            <person name="Minx P.J."/>
            <person name="Clifton S.W."/>
            <person name="Hawkins T."/>
            <person name="Branscomb E."/>
            <person name="Predki P."/>
            <person name="Richardson P."/>
            <person name="Wenning S."/>
            <person name="Slezak T."/>
            <person name="Doggett N."/>
            <person name="Cheng J.F."/>
            <person name="Olsen A."/>
            <person name="Lucas S."/>
            <person name="Elkin C."/>
            <person name="Uberbacher E."/>
            <person name="Frazier M."/>
            <person name="Gibbs R.A."/>
            <person name="Muzny D.M."/>
            <person name="Scherer S.E."/>
            <person name="Bouck J.B."/>
            <person name="Sodergren E.J."/>
            <person name="Worley K.C."/>
            <person name="Rives C.M."/>
            <person name="Gorrell J.H."/>
            <person name="Metzker M.L."/>
            <person name="Naylor S.L."/>
            <person name="Kucherlapati R.S."/>
            <person name="Nelson D.L."/>
            <person name="Weinstock G.M."/>
            <person name="Sakaki Y."/>
            <person name="Fujiyama A."/>
            <person name="Hattori M."/>
            <person name="Yada T."/>
            <person name="Toyoda A."/>
            <person name="Itoh T."/>
            <person name="Kawagoe C."/>
            <person name="Watanabe H."/>
            <person name="Totoki Y."/>
            <person name="Taylor T."/>
            <person name="Weissenbach J."/>
            <person name="Heilig R."/>
            <person name="Saurin W."/>
            <person name="Artiguenave F."/>
            <person name="Brottier P."/>
            <person name="Bruls T."/>
            <person name="Pelletier E."/>
            <person name="Robert C."/>
            <person name="Wincker P."/>
            <person name="Smith D.R."/>
            <person name="Doucette-Stamm L."/>
            <person name="Rubenfield M."/>
            <person name="Weinstock K."/>
            <person name="Lee H.M."/>
            <person name="Dubois J."/>
            <person name="Rosenthal A."/>
            <person name="Platzer M."/>
            <person name="Nyakatura G."/>
            <person name="Taudien S."/>
            <person name="Rump A."/>
            <person name="Yang H."/>
            <person name="Yu J."/>
            <person name="Wang J."/>
            <person name="Huang G."/>
            <person name="Gu J."/>
            <person name="Hood L."/>
            <person name="Rowen L."/>
            <person name="Madan A."/>
            <person name="Qin S."/>
            <person name="Davis R.W."/>
            <person name="Federspiel N.A."/>
            <person name="Abola A.P."/>
            <person name="Proctor M.J."/>
            <person name="Myers R.M."/>
            <person name="Schmutz J."/>
            <person name="Dickson M."/>
            <person name="Grimwood J."/>
            <person name="Cox D.R."/>
            <person name="Olson M.V."/>
            <person name="Kaul R."/>
            <person name="Raymond C."/>
            <person name="Shimizu N."/>
            <person name="Kawasaki K."/>
            <person name="Minoshima S."/>
            <person name="Evans G.A."/>
            <person name="Athanasiou M."/>
            <person name="Schultz R."/>
            <person name="Roe B.A."/>
            <person name="Chen F."/>
            <person name="Pan H."/>
            <person name="Ramser J."/>
            <person name="Lehrach H."/>
            <person name="Reinhardt R."/>
            <person name="McCombie W.R."/>
            <person name="de la Bastide M."/>
            <person name="Dedhia N."/>
            <person name="Blocker H."/>
            <person name="Hornischer K."/>
            <person name="Nordsiek G."/>
            <person name="Agarwala R."/>
            <person name="Aravind L."/>
            <person name="Bailey J.A."/>
            <person name="Bateman A."/>
            <person name="Batzoglou S."/>
            <person name="Birney E."/>
            <person name="Bork P."/>
            <person name="Brown D.G."/>
            <person name="Burge C.B."/>
            <person name="Cerutti L."/>
            <person name="Chen H.C."/>
            <person name="Church D."/>
            <person name="Clamp M."/>
            <person name="Copley R.R."/>
            <person name="Doerks T."/>
            <person name="Eddy S.R."/>
            <person name="Eichler E.E."/>
            <person name="Furey T.S."/>
            <person name="Galagan J."/>
            <person name="Gilbert J.G."/>
            <person name="Harmon C."/>
            <person name="Hayashizaki Y."/>
            <person name="Haussler D."/>
            <person name="Hermjakob H."/>
            <person name="Hokamp K."/>
            <person name="Jang W."/>
            <person name="Johnson L.S."/>
            <person name="Jones T.A."/>
            <person name="Kasif S."/>
            <person name="Kaspryzk A."/>
            <person name="Kennedy S."/>
            <person name="Kent W.J."/>
            <person name="Kitts P."/>
            <person name="Koonin E.V."/>
            <person name="Korf I."/>
            <person name="Kulp D."/>
            <person name="Lancet D."/>
            <person name="Lowe T.M."/>
            <person name="McLysaght A."/>
            <person name="Mikkelsen T."/>
            <person name="Moran J.V."/>
            <person name="Mulder N."/>
            <person name="Pollara V.J."/>
            <person name="Ponting C.P."/>
            <person name="Schuler G."/>
            <person name="Schultz J."/>
            <person name="Slater G."/>
            <person name="Smit A.F."/>
            <person name="Stupka E."/>
            <person name="Szustakowski J."/>
            <person name="Thierry-Mieg D."/>
            <person name="Thierry-Mieg J."/>
            <person name="Wagner L."/>
            <person name="Wallis J."/>
            <person name="Wheeler R."/>
            <person name="Williams A."/>
            <person name="Wolf Y.I."/>
            <person name="Wolfe K.H."/>
            <person name="Yang S.P."/>
            <person name="Yeh R.F."/>
            <person name="Collins F."/>
            <person name="Guyer M.S."/>
            <person name="Peterson J."/>
            <person name="Felsenfeld A."/>
            <person name="Wetterstrand K.A."/>
            <person name="Patrinos A."/>
            <person name="Morgan M.J."/>
            <person name="de Jong P."/>
            <person name="Catanese J.J."/>
            <person name="Osoegawa K."/>
            <person name="Shizuya H."/>
            <person name="Choi S."/>
            <person name="Chen Y.J."/>
        </authorList>
    </citation>
    <scope>NUCLEOTIDE SEQUENCE [LARGE SCALE GENOMIC DNA]</scope>
</reference>
<dbReference type="EMBL" id="AC068765">
    <property type="status" value="NOT_ANNOTATED_CDS"/>
    <property type="molecule type" value="Genomic_DNA"/>
</dbReference>
<dbReference type="Bgee" id="ENSG00000114439">
    <property type="expression patterns" value="Expressed in corpus epididymis and 215 other cell types or tissues"/>
</dbReference>
<dbReference type="Antibodypedia" id="32337">
    <property type="antibodies" value="114 antibodies from 24 providers"/>
</dbReference>
<organism evidence="1 2">
    <name type="scientific">Homo sapiens</name>
    <name type="common">Human</name>
    <dbReference type="NCBI Taxonomy" id="9606"/>
    <lineage>
        <taxon>Eukaryota</taxon>
        <taxon>Metazoa</taxon>
        <taxon>Chordata</taxon>
        <taxon>Craniata</taxon>
        <taxon>Vertebrata</taxon>
        <taxon>Euteleostomi</taxon>
        <taxon>Mammalia</taxon>
        <taxon>Eutheria</taxon>
        <taxon>Euarchontoglires</taxon>
        <taxon>Primates</taxon>
        <taxon>Haplorrhini</taxon>
        <taxon>Catarrhini</taxon>
        <taxon>Hominidae</taxon>
        <taxon>Homo</taxon>
    </lineage>
</organism>
<sequence length="13" mass="1474">MKGSNRNKDHSAE</sequence>
<dbReference type="Ensembl" id="ENST00000454540.5">
    <property type="protein sequence ID" value="ENSP00000396373.1"/>
    <property type="gene ID" value="ENSG00000114439.20"/>
</dbReference>
<reference evidence="1" key="5">
    <citation type="submission" date="2025-09" db="UniProtKB">
        <authorList>
            <consortium name="Ensembl"/>
        </authorList>
    </citation>
    <scope>IDENTIFICATION</scope>
</reference>
<dbReference type="OMA" id="LAEAKMC"/>
<dbReference type="UCSC" id="uc062meh.1">
    <property type="organism name" value="human"/>
</dbReference>